<dbReference type="Gene3D" id="4.10.240.10">
    <property type="entry name" value="Zn(2)-C6 fungal-type DNA-binding domain"/>
    <property type="match status" value="1"/>
</dbReference>
<dbReference type="OrthoDB" id="4220372at2759"/>
<dbReference type="STRING" id="602072.A0A1R3RFQ1"/>
<evidence type="ECO:0000313" key="8">
    <source>
        <dbReference type="Proteomes" id="UP000188318"/>
    </source>
</evidence>
<keyword evidence="2" id="KW-0238">DNA-binding</keyword>
<dbReference type="AlphaFoldDB" id="A0A1R3RFQ1"/>
<sequence length="491" mass="54172">MSSGNTIRTRASRSCGNCRAVKRRCDQQVPHCGQCTRMREACPGYRDEWELVFRDQTDRTIKRSKEKRALQKASTGATRGSTPPPRGLGTNVDQLGVNYFLHNFITSAQSPSRGWLNYIPAVFSADAEHPTLLTSMAAVGLMALANSTRQPGLVKHARVKYSEAITSVNAALASPVECVKDSILMSVISLGVFEYVSNFESWVRHVQGAATLAIARGKRQFSTTAGILMFNQLRADLIIACIQANQPFPEGICELQKEAAKYTNTQSGFWLSGVVATRVPTLMYNVGRNKGEIPWCGLLEEAMSLQRDCDCVLGILAIEEPYTTIRGSEADPDLVHDGRFDLHRSAWAVRVWNNARCIQMIVCRIIMYLLQEMLATDLAPAIRQTLSRQFHETQQLLSNLGDDILATAPQVLEFLSSGPGRTVTFNSSSHASVSGGYILVWPLTMVGRCPVTKSSSRKWIIRRLRDIGESSGISMALQLLEDVVKIDELAG</sequence>
<keyword evidence="1" id="KW-0805">Transcription regulation</keyword>
<keyword evidence="4" id="KW-0539">Nucleus</keyword>
<dbReference type="PROSITE" id="PS00463">
    <property type="entry name" value="ZN2_CY6_FUNGAL_1"/>
    <property type="match status" value="1"/>
</dbReference>
<evidence type="ECO:0000259" key="6">
    <source>
        <dbReference type="PROSITE" id="PS50048"/>
    </source>
</evidence>
<dbReference type="InterPro" id="IPR053175">
    <property type="entry name" value="DHMBA_Reg_Transcription_Factor"/>
</dbReference>
<dbReference type="SUPFAM" id="SSF57701">
    <property type="entry name" value="Zn2/Cys6 DNA-binding domain"/>
    <property type="match status" value="1"/>
</dbReference>
<keyword evidence="8" id="KW-1185">Reference proteome</keyword>
<dbReference type="InterPro" id="IPR001138">
    <property type="entry name" value="Zn2Cys6_DnaBD"/>
</dbReference>
<dbReference type="Pfam" id="PF11951">
    <property type="entry name" value="Fungal_trans_2"/>
    <property type="match status" value="1"/>
</dbReference>
<dbReference type="Pfam" id="PF00172">
    <property type="entry name" value="Zn_clus"/>
    <property type="match status" value="1"/>
</dbReference>
<feature type="region of interest" description="Disordered" evidence="5">
    <location>
        <begin position="63"/>
        <end position="88"/>
    </location>
</feature>
<dbReference type="PANTHER" id="PTHR38791:SF5">
    <property type="entry name" value="TRANSCRIPTION FACTOR DBAG-RELATED"/>
    <property type="match status" value="1"/>
</dbReference>
<evidence type="ECO:0000256" key="3">
    <source>
        <dbReference type="ARBA" id="ARBA00023163"/>
    </source>
</evidence>
<keyword evidence="3" id="KW-0804">Transcription</keyword>
<dbReference type="CDD" id="cd00067">
    <property type="entry name" value="GAL4"/>
    <property type="match status" value="1"/>
</dbReference>
<dbReference type="GO" id="GO:0009893">
    <property type="term" value="P:positive regulation of metabolic process"/>
    <property type="evidence" value="ECO:0007669"/>
    <property type="project" value="UniProtKB-ARBA"/>
</dbReference>
<protein>
    <recommendedName>
        <fullName evidence="6">Zn(2)-C6 fungal-type domain-containing protein</fullName>
    </recommendedName>
</protein>
<reference evidence="8" key="1">
    <citation type="journal article" date="2017" name="Genome Biol.">
        <title>Comparative genomics reveals high biological diversity and specific adaptations in the industrially and medically important fungal genus Aspergillus.</title>
        <authorList>
            <person name="de Vries R.P."/>
            <person name="Riley R."/>
            <person name="Wiebenga A."/>
            <person name="Aguilar-Osorio G."/>
            <person name="Amillis S."/>
            <person name="Uchima C.A."/>
            <person name="Anderluh G."/>
            <person name="Asadollahi M."/>
            <person name="Askin M."/>
            <person name="Barry K."/>
            <person name="Battaglia E."/>
            <person name="Bayram O."/>
            <person name="Benocci T."/>
            <person name="Braus-Stromeyer S.A."/>
            <person name="Caldana C."/>
            <person name="Canovas D."/>
            <person name="Cerqueira G.C."/>
            <person name="Chen F."/>
            <person name="Chen W."/>
            <person name="Choi C."/>
            <person name="Clum A."/>
            <person name="Dos Santos R.A."/>
            <person name="Damasio A.R."/>
            <person name="Diallinas G."/>
            <person name="Emri T."/>
            <person name="Fekete E."/>
            <person name="Flipphi M."/>
            <person name="Freyberg S."/>
            <person name="Gallo A."/>
            <person name="Gournas C."/>
            <person name="Habgood R."/>
            <person name="Hainaut M."/>
            <person name="Harispe M.L."/>
            <person name="Henrissat B."/>
            <person name="Hilden K.S."/>
            <person name="Hope R."/>
            <person name="Hossain A."/>
            <person name="Karabika E."/>
            <person name="Karaffa L."/>
            <person name="Karanyi Z."/>
            <person name="Krasevec N."/>
            <person name="Kuo A."/>
            <person name="Kusch H."/>
            <person name="LaButti K."/>
            <person name="Lagendijk E.L."/>
            <person name="Lapidus A."/>
            <person name="Levasseur A."/>
            <person name="Lindquist E."/>
            <person name="Lipzen A."/>
            <person name="Logrieco A.F."/>
            <person name="MacCabe A."/>
            <person name="Maekelae M.R."/>
            <person name="Malavazi I."/>
            <person name="Melin P."/>
            <person name="Meyer V."/>
            <person name="Mielnichuk N."/>
            <person name="Miskei M."/>
            <person name="Molnar A.P."/>
            <person name="Mule G."/>
            <person name="Ngan C.Y."/>
            <person name="Orejas M."/>
            <person name="Orosz E."/>
            <person name="Ouedraogo J.P."/>
            <person name="Overkamp K.M."/>
            <person name="Park H.-S."/>
            <person name="Perrone G."/>
            <person name="Piumi F."/>
            <person name="Punt P.J."/>
            <person name="Ram A.F."/>
            <person name="Ramon A."/>
            <person name="Rauscher S."/>
            <person name="Record E."/>
            <person name="Riano-Pachon D.M."/>
            <person name="Robert V."/>
            <person name="Roehrig J."/>
            <person name="Ruller R."/>
            <person name="Salamov A."/>
            <person name="Salih N.S."/>
            <person name="Samson R.A."/>
            <person name="Sandor E."/>
            <person name="Sanguinetti M."/>
            <person name="Schuetze T."/>
            <person name="Sepcic K."/>
            <person name="Shelest E."/>
            <person name="Sherlock G."/>
            <person name="Sophianopoulou V."/>
            <person name="Squina F.M."/>
            <person name="Sun H."/>
            <person name="Susca A."/>
            <person name="Todd R.B."/>
            <person name="Tsang A."/>
            <person name="Unkles S.E."/>
            <person name="van de Wiele N."/>
            <person name="van Rossen-Uffink D."/>
            <person name="Oliveira J.V."/>
            <person name="Vesth T.C."/>
            <person name="Visser J."/>
            <person name="Yu J.-H."/>
            <person name="Zhou M."/>
            <person name="Andersen M.R."/>
            <person name="Archer D.B."/>
            <person name="Baker S.E."/>
            <person name="Benoit I."/>
            <person name="Brakhage A.A."/>
            <person name="Braus G.H."/>
            <person name="Fischer R."/>
            <person name="Frisvad J.C."/>
            <person name="Goldman G.H."/>
            <person name="Houbraken J."/>
            <person name="Oakley B."/>
            <person name="Pocsi I."/>
            <person name="Scazzocchio C."/>
            <person name="Seiboth B."/>
            <person name="vanKuyk P.A."/>
            <person name="Wortman J."/>
            <person name="Dyer P.S."/>
            <person name="Grigoriev I.V."/>
        </authorList>
    </citation>
    <scope>NUCLEOTIDE SEQUENCE [LARGE SCALE GENOMIC DNA]</scope>
    <source>
        <strain evidence="8">ITEM 5010</strain>
    </source>
</reference>
<evidence type="ECO:0000256" key="5">
    <source>
        <dbReference type="SAM" id="MobiDB-lite"/>
    </source>
</evidence>
<dbReference type="PANTHER" id="PTHR38791">
    <property type="entry name" value="ZN(II)2CYS6 TRANSCRIPTION FACTOR (EUROFUNG)-RELATED-RELATED"/>
    <property type="match status" value="1"/>
</dbReference>
<dbReference type="InterPro" id="IPR036864">
    <property type="entry name" value="Zn2-C6_fun-type_DNA-bd_sf"/>
</dbReference>
<dbReference type="PROSITE" id="PS50048">
    <property type="entry name" value="ZN2_CY6_FUNGAL_2"/>
    <property type="match status" value="1"/>
</dbReference>
<feature type="domain" description="Zn(2)-C6 fungal-type" evidence="6">
    <location>
        <begin position="14"/>
        <end position="42"/>
    </location>
</feature>
<dbReference type="Proteomes" id="UP000188318">
    <property type="component" value="Unassembled WGS sequence"/>
</dbReference>
<evidence type="ECO:0000313" key="7">
    <source>
        <dbReference type="EMBL" id="OOF93308.1"/>
    </source>
</evidence>
<dbReference type="SMART" id="SM00066">
    <property type="entry name" value="GAL4"/>
    <property type="match status" value="1"/>
</dbReference>
<evidence type="ECO:0000256" key="1">
    <source>
        <dbReference type="ARBA" id="ARBA00023015"/>
    </source>
</evidence>
<evidence type="ECO:0000256" key="2">
    <source>
        <dbReference type="ARBA" id="ARBA00023125"/>
    </source>
</evidence>
<dbReference type="InterPro" id="IPR021858">
    <property type="entry name" value="Fun_TF"/>
</dbReference>
<name>A0A1R3RFQ1_ASPC5</name>
<evidence type="ECO:0000256" key="4">
    <source>
        <dbReference type="ARBA" id="ARBA00023242"/>
    </source>
</evidence>
<feature type="compositionally biased region" description="Polar residues" evidence="5">
    <location>
        <begin position="72"/>
        <end position="81"/>
    </location>
</feature>
<proteinExistence type="predicted"/>
<gene>
    <name evidence="7" type="ORF">ASPCADRAFT_516971</name>
</gene>
<organism evidence="7 8">
    <name type="scientific">Aspergillus carbonarius (strain ITEM 5010)</name>
    <dbReference type="NCBI Taxonomy" id="602072"/>
    <lineage>
        <taxon>Eukaryota</taxon>
        <taxon>Fungi</taxon>
        <taxon>Dikarya</taxon>
        <taxon>Ascomycota</taxon>
        <taxon>Pezizomycotina</taxon>
        <taxon>Eurotiomycetes</taxon>
        <taxon>Eurotiomycetidae</taxon>
        <taxon>Eurotiales</taxon>
        <taxon>Aspergillaceae</taxon>
        <taxon>Aspergillus</taxon>
        <taxon>Aspergillus subgen. Circumdati</taxon>
    </lineage>
</organism>
<dbReference type="GO" id="GO:0003677">
    <property type="term" value="F:DNA binding"/>
    <property type="evidence" value="ECO:0007669"/>
    <property type="project" value="UniProtKB-KW"/>
</dbReference>
<accession>A0A1R3RFQ1</accession>
<dbReference type="OMA" id="TWAIRVW"/>
<dbReference type="EMBL" id="KV907504">
    <property type="protein sequence ID" value="OOF93308.1"/>
    <property type="molecule type" value="Genomic_DNA"/>
</dbReference>
<dbReference type="GO" id="GO:0008270">
    <property type="term" value="F:zinc ion binding"/>
    <property type="evidence" value="ECO:0007669"/>
    <property type="project" value="InterPro"/>
</dbReference>
<dbReference type="VEuPathDB" id="FungiDB:ASPCADRAFT_516971"/>
<dbReference type="GO" id="GO:0000981">
    <property type="term" value="F:DNA-binding transcription factor activity, RNA polymerase II-specific"/>
    <property type="evidence" value="ECO:0007669"/>
    <property type="project" value="InterPro"/>
</dbReference>